<gene>
    <name evidence="1" type="primary">AlNc14C145G7375</name>
    <name evidence="1" type="ORF">ALNC14_082940</name>
</gene>
<dbReference type="AlphaFoldDB" id="F0WLI8"/>
<dbReference type="HOGENOM" id="CLU_031434_0_1_1"/>
<dbReference type="EMBL" id="FR824190">
    <property type="protein sequence ID" value="CCA22151.1"/>
    <property type="molecule type" value="Genomic_DNA"/>
</dbReference>
<name>F0WLI8_9STRA</name>
<proteinExistence type="predicted"/>
<organism evidence="1">
    <name type="scientific">Albugo laibachii Nc14</name>
    <dbReference type="NCBI Taxonomy" id="890382"/>
    <lineage>
        <taxon>Eukaryota</taxon>
        <taxon>Sar</taxon>
        <taxon>Stramenopiles</taxon>
        <taxon>Oomycota</taxon>
        <taxon>Peronosporomycetes</taxon>
        <taxon>Albuginales</taxon>
        <taxon>Albuginaceae</taxon>
        <taxon>Albugo</taxon>
    </lineage>
</organism>
<evidence type="ECO:0000313" key="1">
    <source>
        <dbReference type="EMBL" id="CCA22151.1"/>
    </source>
</evidence>
<sequence length="326" mass="37525">MYRRQPYDYAFKLQVINYYATAGINATISRFFYITDDDPKGSTRMFVLKRKQQRAQIEQRAGKQQLPAINAIKHTGQTALADALKKAAAFAHEVARRVDVEGIKTIYNDTQTAVFFELLPRTTTTNTGSKTVRVKFSTKEKEQMTVMVPGESHGLKYPLDLVMKSGAIKIFAVDVENKRMRHGFRRRPWIQIEPLQDKLDVHGNRKAWWTTALAVEFLRFHFGQCSVFSDPVMLLLDDFSGHWVHHGLTWLCQPADAVWIKLMKDRLRRLWLLHLQGQIANHRVRPTALTSEIMAPNRVEGARWESNAWKDIPTFMVAAGFAHCKL</sequence>
<reference evidence="1" key="2">
    <citation type="submission" date="2011-02" db="EMBL/GenBank/DDBJ databases">
        <authorList>
            <person name="MacLean D."/>
        </authorList>
    </citation>
    <scope>NUCLEOTIDE SEQUENCE</scope>
</reference>
<protein>
    <submittedName>
        <fullName evidence="1">AlNc14C145G7375 protein</fullName>
    </submittedName>
</protein>
<accession>F0WLI8</accession>
<reference evidence="1" key="1">
    <citation type="journal article" date="2011" name="PLoS Biol.">
        <title>Gene gain and loss during evolution of obligate parasitism in the white rust pathogen of Arabidopsis thaliana.</title>
        <authorList>
            <person name="Kemen E."/>
            <person name="Gardiner A."/>
            <person name="Schultz-Larsen T."/>
            <person name="Kemen A.C."/>
            <person name="Balmuth A.L."/>
            <person name="Robert-Seilaniantz A."/>
            <person name="Bailey K."/>
            <person name="Holub E."/>
            <person name="Studholme D.J."/>
            <person name="Maclean D."/>
            <person name="Jones J.D."/>
        </authorList>
    </citation>
    <scope>NUCLEOTIDE SEQUENCE</scope>
</reference>